<dbReference type="PANTHER" id="PTHR11496">
    <property type="entry name" value="ALCOHOL DEHYDROGENASE"/>
    <property type="match status" value="1"/>
</dbReference>
<dbReference type="Gene3D" id="3.40.50.720">
    <property type="entry name" value="NAD(P)-binding Rossmann-like Domain"/>
    <property type="match status" value="1"/>
</dbReference>
<dbReference type="SUPFAM" id="SSF56796">
    <property type="entry name" value="Dehydroquinate synthase-like"/>
    <property type="match status" value="1"/>
</dbReference>
<dbReference type="InterPro" id="IPR034786">
    <property type="entry name" value="MAR"/>
</dbReference>
<dbReference type="InterPro" id="IPR056798">
    <property type="entry name" value="ADH_Fe_C"/>
</dbReference>
<evidence type="ECO:0000259" key="4">
    <source>
        <dbReference type="Pfam" id="PF00465"/>
    </source>
</evidence>
<dbReference type="InterPro" id="IPR039697">
    <property type="entry name" value="Alcohol_dehydrogenase_Fe"/>
</dbReference>
<evidence type="ECO:0000313" key="6">
    <source>
        <dbReference type="EMBL" id="ANP89969.1"/>
    </source>
</evidence>
<evidence type="ECO:0000256" key="3">
    <source>
        <dbReference type="ARBA" id="ARBA00023027"/>
    </source>
</evidence>
<keyword evidence="6" id="KW-0614">Plasmid</keyword>
<dbReference type="InterPro" id="IPR002347">
    <property type="entry name" value="SDR_fam"/>
</dbReference>
<dbReference type="Proteomes" id="UP000092691">
    <property type="component" value="Plasmid unnamed1"/>
</dbReference>
<keyword evidence="3" id="KW-0520">NAD</keyword>
<dbReference type="Gene3D" id="1.20.1090.10">
    <property type="entry name" value="Dehydroquinate synthase-like - alpha domain"/>
    <property type="match status" value="1"/>
</dbReference>
<name>A0A1B1CJX0_RHILE</name>
<dbReference type="InterPro" id="IPR036291">
    <property type="entry name" value="NAD(P)-bd_dom_sf"/>
</dbReference>
<feature type="domain" description="Alcohol dehydrogenase iron-type/glycerol dehydrogenase GldA" evidence="4">
    <location>
        <begin position="14"/>
        <end position="156"/>
    </location>
</feature>
<dbReference type="PANTHER" id="PTHR11496:SF102">
    <property type="entry name" value="ALCOHOL DEHYDROGENASE 4"/>
    <property type="match status" value="1"/>
</dbReference>
<sequence length="621" mass="64330">MQSLPNRFVYNANPSRVVFGTGTIESLPSEVERLDLKRVLVLSTPQQVELAEALSSRLGDKAAGIFSGATMHTPVAVTEEAMKVAAETGADGILAAGGGSTTGLGKALALRTGLPQIVIPTTYAGSEMTPILGETADGVKKTVTTPKVLPNVVIYDVDLTMSLPASLSGTSGINAIAHAVEALYARDKNPIIDLMASESIAALAGALPAISLDPGNTDARRKALYGAWLAGVCLGAVGMSLHHKLCHTLGGTFDLPHAETHTIVLPHALAYNASAIPDVIERLRGVLGSENPALALYDLADAVGARRALKDIGMPEDGISEACSIALSNPYWNPRPLEREPLERLLQRAWAGSPRLWSKVMPSIRFSLPDNVVVTGTASGLGLEVGRLLLAQGCRVVGVDTATSELEGRAGYQQVTASVAESETWDRVTSAIDSAGPGSLGLVSCAAILDVATVPSLSRATIDKVMAVNVTGTALGMAALIPRMEAAGGGSIVAVASINASLAEQQLAIYNASKAAVRQLARTAALDHARKGVRINVLSPGPMMAGLFKRHAESAIDTEKFVATRANRQPQGRILEAEEVARAALFLLSDGASALLGADIIADGGLTTGFDFRTGAEGASV</sequence>
<dbReference type="Gene3D" id="3.40.50.1970">
    <property type="match status" value="1"/>
</dbReference>
<accession>A0A1B1CJX0</accession>
<dbReference type="PRINTS" id="PR00081">
    <property type="entry name" value="GDHRDH"/>
</dbReference>
<dbReference type="Pfam" id="PF13561">
    <property type="entry name" value="adh_short_C2"/>
    <property type="match status" value="1"/>
</dbReference>
<evidence type="ECO:0000259" key="5">
    <source>
        <dbReference type="Pfam" id="PF25137"/>
    </source>
</evidence>
<dbReference type="GO" id="GO:0004022">
    <property type="term" value="F:alcohol dehydrogenase (NAD+) activity"/>
    <property type="evidence" value="ECO:0007669"/>
    <property type="project" value="TreeGrafter"/>
</dbReference>
<dbReference type="CDD" id="cd08177">
    <property type="entry name" value="MAR"/>
    <property type="match status" value="1"/>
</dbReference>
<evidence type="ECO:0000256" key="2">
    <source>
        <dbReference type="ARBA" id="ARBA00023002"/>
    </source>
</evidence>
<feature type="domain" description="Fe-containing alcohol dehydrogenase-like C-terminal" evidence="5">
    <location>
        <begin position="170"/>
        <end position="350"/>
    </location>
</feature>
<dbReference type="PROSITE" id="PS00061">
    <property type="entry name" value="ADH_SHORT"/>
    <property type="match status" value="1"/>
</dbReference>
<organism evidence="6 7">
    <name type="scientific">Rhizobium leguminosarum</name>
    <dbReference type="NCBI Taxonomy" id="384"/>
    <lineage>
        <taxon>Bacteria</taxon>
        <taxon>Pseudomonadati</taxon>
        <taxon>Pseudomonadota</taxon>
        <taxon>Alphaproteobacteria</taxon>
        <taxon>Hyphomicrobiales</taxon>
        <taxon>Rhizobiaceae</taxon>
        <taxon>Rhizobium/Agrobacterium group</taxon>
        <taxon>Rhizobium</taxon>
    </lineage>
</organism>
<dbReference type="SUPFAM" id="SSF51735">
    <property type="entry name" value="NAD(P)-binding Rossmann-fold domains"/>
    <property type="match status" value="1"/>
</dbReference>
<dbReference type="CDD" id="cd05233">
    <property type="entry name" value="SDR_c"/>
    <property type="match status" value="1"/>
</dbReference>
<dbReference type="InterPro" id="IPR001670">
    <property type="entry name" value="ADH_Fe/GldA"/>
</dbReference>
<proteinExistence type="inferred from homology"/>
<dbReference type="EMBL" id="CP016287">
    <property type="protein sequence ID" value="ANP89969.1"/>
    <property type="molecule type" value="Genomic_DNA"/>
</dbReference>
<geneLocation type="plasmid" evidence="6 7">
    <name>unnamed1</name>
</geneLocation>
<dbReference type="OrthoDB" id="3812122at2"/>
<evidence type="ECO:0000313" key="7">
    <source>
        <dbReference type="Proteomes" id="UP000092691"/>
    </source>
</evidence>
<dbReference type="GO" id="GO:0046872">
    <property type="term" value="F:metal ion binding"/>
    <property type="evidence" value="ECO:0007669"/>
    <property type="project" value="InterPro"/>
</dbReference>
<comment type="similarity">
    <text evidence="1">Belongs to the iron-containing alcohol dehydrogenase family.</text>
</comment>
<dbReference type="GO" id="GO:0018506">
    <property type="term" value="F:maleylacetate reductase activity"/>
    <property type="evidence" value="ECO:0007669"/>
    <property type="project" value="InterPro"/>
</dbReference>
<reference evidence="6 7" key="1">
    <citation type="submission" date="2016-06" db="EMBL/GenBank/DDBJ databases">
        <title>Microsymbionts genomes from the relict species Vavilovia formosa.</title>
        <authorList>
            <person name="Chirak E."/>
            <person name="Kimeklis A."/>
            <person name="Andronov E."/>
        </authorList>
    </citation>
    <scope>NUCLEOTIDE SEQUENCE [LARGE SCALE GENOMIC DNA]</scope>
    <source>
        <strain evidence="6 7">Vaf10</strain>
        <plasmid evidence="7">Plasmid unnamed1</plasmid>
    </source>
</reference>
<dbReference type="Pfam" id="PF25137">
    <property type="entry name" value="ADH_Fe_C"/>
    <property type="match status" value="1"/>
</dbReference>
<keyword evidence="2" id="KW-0560">Oxidoreductase</keyword>
<protein>
    <submittedName>
        <fullName evidence="6">Uncharacterized protein</fullName>
    </submittedName>
</protein>
<evidence type="ECO:0000256" key="1">
    <source>
        <dbReference type="ARBA" id="ARBA00007358"/>
    </source>
</evidence>
<dbReference type="InterPro" id="IPR020904">
    <property type="entry name" value="Sc_DH/Rdtase_CS"/>
</dbReference>
<dbReference type="AlphaFoldDB" id="A0A1B1CJX0"/>
<gene>
    <name evidence="6" type="ORF">BA011_30365</name>
</gene>
<dbReference type="Pfam" id="PF00465">
    <property type="entry name" value="Fe-ADH"/>
    <property type="match status" value="1"/>
</dbReference>